<reference evidence="1" key="1">
    <citation type="journal article" date="2020" name="mSystems">
        <title>Genome- and Community-Level Interaction Insights into Carbon Utilization and Element Cycling Functions of Hydrothermarchaeota in Hydrothermal Sediment.</title>
        <authorList>
            <person name="Zhou Z."/>
            <person name="Liu Y."/>
            <person name="Xu W."/>
            <person name="Pan J."/>
            <person name="Luo Z.H."/>
            <person name="Li M."/>
        </authorList>
    </citation>
    <scope>NUCLEOTIDE SEQUENCE [LARGE SCALE GENOMIC DNA]</scope>
    <source>
        <strain evidence="1">HyVt-380</strain>
    </source>
</reference>
<comment type="caution">
    <text evidence="1">The sequence shown here is derived from an EMBL/GenBank/DDBJ whole genome shotgun (WGS) entry which is preliminary data.</text>
</comment>
<sequence>MSTSITYEVIPADGWVEISAADGLEGLVCNDGATCRYAETASTEPGESIKGTVLKRSEEFPKLSTKKAWIKCDIGKAAISFTEWEAPAA</sequence>
<evidence type="ECO:0000313" key="1">
    <source>
        <dbReference type="EMBL" id="HEC73100.1"/>
    </source>
</evidence>
<protein>
    <submittedName>
        <fullName evidence="1">Uncharacterized protein</fullName>
    </submittedName>
</protein>
<dbReference type="Proteomes" id="UP000886384">
    <property type="component" value="Unassembled WGS sequence"/>
</dbReference>
<gene>
    <name evidence="1" type="ORF">ENI26_01870</name>
</gene>
<accession>A0A7C1VQA8</accession>
<organism evidence="1">
    <name type="scientific">Methylophaga aminisulfidivorans</name>
    <dbReference type="NCBI Taxonomy" id="230105"/>
    <lineage>
        <taxon>Bacteria</taxon>
        <taxon>Pseudomonadati</taxon>
        <taxon>Pseudomonadota</taxon>
        <taxon>Gammaproteobacteria</taxon>
        <taxon>Thiotrichales</taxon>
        <taxon>Piscirickettsiaceae</taxon>
        <taxon>Methylophaga</taxon>
    </lineage>
</organism>
<dbReference type="EMBL" id="DRHY01000046">
    <property type="protein sequence ID" value="HEC73100.1"/>
    <property type="molecule type" value="Genomic_DNA"/>
</dbReference>
<name>A0A7C1VQA8_9GAMM</name>
<dbReference type="AlphaFoldDB" id="A0A7C1VQA8"/>
<proteinExistence type="predicted"/>